<dbReference type="RefSeq" id="WP_085549289.1">
    <property type="nucleotide sequence ID" value="NZ_FXAR01000003.1"/>
</dbReference>
<keyword evidence="2" id="KW-1185">Reference proteome</keyword>
<gene>
    <name evidence="1" type="ORF">SAMN06295981_1155</name>
</gene>
<dbReference type="Proteomes" id="UP000193309">
    <property type="component" value="Unassembled WGS sequence"/>
</dbReference>
<protein>
    <submittedName>
        <fullName evidence="1">Uncharacterized protein</fullName>
    </submittedName>
</protein>
<evidence type="ECO:0000313" key="1">
    <source>
        <dbReference type="EMBL" id="SMG21232.1"/>
    </source>
</evidence>
<proteinExistence type="predicted"/>
<dbReference type="AlphaFoldDB" id="A0A1X7J1M3"/>
<accession>A0A1X7J1M3</accession>
<reference evidence="2" key="1">
    <citation type="submission" date="2017-04" db="EMBL/GenBank/DDBJ databases">
        <authorList>
            <person name="Varghese N."/>
            <person name="Submissions S."/>
        </authorList>
    </citation>
    <scope>NUCLEOTIDE SEQUENCE [LARGE SCALE GENOMIC DNA]</scope>
    <source>
        <strain evidence="2">VDS</strain>
    </source>
</reference>
<evidence type="ECO:0000313" key="2">
    <source>
        <dbReference type="Proteomes" id="UP000193309"/>
    </source>
</evidence>
<dbReference type="STRING" id="1610489.SAMN06295981_1155"/>
<dbReference type="EMBL" id="FXAR01000003">
    <property type="protein sequence ID" value="SMG21232.1"/>
    <property type="molecule type" value="Genomic_DNA"/>
</dbReference>
<organism evidence="1 2">
    <name type="scientific">Corynebacterium pollutisoli</name>
    <dbReference type="NCBI Taxonomy" id="1610489"/>
    <lineage>
        <taxon>Bacteria</taxon>
        <taxon>Bacillati</taxon>
        <taxon>Actinomycetota</taxon>
        <taxon>Actinomycetes</taxon>
        <taxon>Mycobacteriales</taxon>
        <taxon>Corynebacteriaceae</taxon>
        <taxon>Corynebacterium</taxon>
    </lineage>
</organism>
<sequence length="280" mass="29913">MRVVILRCGDVVVPADLPGTVLSLPAIPGRRDLSPLDAIAAEMLPEDPTPSLDEIAQQPDVAHLATPAPAPQAPHLPEPLRVIVVGTDAALAAVLTRMMRGDYLWAEVGFIPVGDSVAAANWGLDSPWRIALAGSARPVPLIRTDLGMAVAGSATITEWEGGEITGEIIVNDHVLVRHEGREGVLFDGVFGARLVPMLDAPGIAAVRMREPADLELSFRQRLAHKLSRSTPVDPDSLATGRAVQAGGPSLAVTIDGVRHKRPLERSTFYRHLRDLQIVRS</sequence>
<name>A0A1X7J1M3_9CORY</name>
<dbReference type="OrthoDB" id="5189801at2"/>